<reference evidence="1 2" key="1">
    <citation type="submission" date="2019-10" db="EMBL/GenBank/DDBJ databases">
        <title>Whole genome shotgun sequence of Acrocarpospora corrugata NBRC 13972.</title>
        <authorList>
            <person name="Ichikawa N."/>
            <person name="Kimura A."/>
            <person name="Kitahashi Y."/>
            <person name="Komaki H."/>
            <person name="Oguchi A."/>
        </authorList>
    </citation>
    <scope>NUCLEOTIDE SEQUENCE [LARGE SCALE GENOMIC DNA]</scope>
    <source>
        <strain evidence="1 2">NBRC 13972</strain>
    </source>
</reference>
<dbReference type="RefSeq" id="WP_155340519.1">
    <property type="nucleotide sequence ID" value="NZ_BAAABN010000024.1"/>
</dbReference>
<comment type="caution">
    <text evidence="1">The sequence shown here is derived from an EMBL/GenBank/DDBJ whole genome shotgun (WGS) entry which is preliminary data.</text>
</comment>
<dbReference type="EMBL" id="BLAD01000081">
    <property type="protein sequence ID" value="GES04423.1"/>
    <property type="molecule type" value="Genomic_DNA"/>
</dbReference>
<sequence length="148" mass="16017">MRTICEVHGVIEAPADRVSALLLAVRPGQVGPDNCWLLTSHGGVLTGGPERFTLTTPSHSMTVEVGPSWLAAQGGWWYRGEYHIKPHPNGTELVHRVLNAAEWMRWGVPLANRFFVGFEATTRQGFASLLDRVTAELTSGPASGGSAR</sequence>
<dbReference type="OrthoDB" id="2590919at2"/>
<accession>A0A5M3WB87</accession>
<dbReference type="AlphaFoldDB" id="A0A5M3WB87"/>
<gene>
    <name evidence="1" type="ORF">Acor_64910</name>
</gene>
<proteinExistence type="predicted"/>
<keyword evidence="2" id="KW-1185">Reference proteome</keyword>
<organism evidence="1 2">
    <name type="scientific">Acrocarpospora corrugata</name>
    <dbReference type="NCBI Taxonomy" id="35763"/>
    <lineage>
        <taxon>Bacteria</taxon>
        <taxon>Bacillati</taxon>
        <taxon>Actinomycetota</taxon>
        <taxon>Actinomycetes</taxon>
        <taxon>Streptosporangiales</taxon>
        <taxon>Streptosporangiaceae</taxon>
        <taxon>Acrocarpospora</taxon>
    </lineage>
</organism>
<evidence type="ECO:0000313" key="2">
    <source>
        <dbReference type="Proteomes" id="UP000334990"/>
    </source>
</evidence>
<evidence type="ECO:0000313" key="1">
    <source>
        <dbReference type="EMBL" id="GES04423.1"/>
    </source>
</evidence>
<evidence type="ECO:0008006" key="3">
    <source>
        <dbReference type="Google" id="ProtNLM"/>
    </source>
</evidence>
<dbReference type="SUPFAM" id="SSF55961">
    <property type="entry name" value="Bet v1-like"/>
    <property type="match status" value="1"/>
</dbReference>
<protein>
    <recommendedName>
        <fullName evidence="3">Polyketide cyclase</fullName>
    </recommendedName>
</protein>
<name>A0A5M3WB87_9ACTN</name>
<dbReference type="Proteomes" id="UP000334990">
    <property type="component" value="Unassembled WGS sequence"/>
</dbReference>